<dbReference type="InterPro" id="IPR050250">
    <property type="entry name" value="Macrolide_Exporter_MacB"/>
</dbReference>
<evidence type="ECO:0000256" key="7">
    <source>
        <dbReference type="SAM" id="Phobius"/>
    </source>
</evidence>
<sequence length="831" mass="84273">MTAFWLVMWVEMRGRWRALASLALLLGLVGGVVLGAAAGARRTDTAYPRLRAWADASQLSVVPEGTGPSGYYAALARLPQAAAVAPEVLYNAALPPGVRAASPVVQAVASPDGSYGTTVDRVKLLAGQMFGPREPGAAVINQQLADLEHLTPGGTLRLGFIPLDPVTTNEEFSKEFILSFKVTGIAVFDSQVVSSVALASAPTALLSPPFAATAAARSAPCCAEAAVRLRPGAVEAQFIAAAERLAKRYAGTRQQQGTGGAVDILNAADQVSATQRAIQPQAVALALFATLAALIALVVLSQLLSRQLTLDAAQYPALRALGVTRPVLVAVSLARLALVTGAGATLAVAIAIAGSPLMPIGPARMADPSPGISVDPLVLGAGFAAIVLLPLAILAPAAWRAATRAAGPAGSSAISGRPSALGAALSRWGSVSGGLGVRMAFEPGRGSTAVPVRSALAATMVTVGAVAGALVFGASLVTLVGTPHEYGQNWDAELDLGFGAAPANLAGQLLRPDPAVTGFASGDYGLVKVNGTLVGAIGLDPAAASPGDGYVTILAGRAPAGPGEIALGAKTMAAAHVRIGQDIAVVINHASVTGPPVKRNMRVVGEVILPAFSRGSFSPTDLGTGALLTASVLSEPAPNSPCPSGTCYNFFLIRYRPGTDEASAAATLTALATRAGCPPGACVVTSDQRPGDIRDYASVRDTPLVLGALLVVLAVGTLAHVLLTGVRRRRRDLAVLKTLGLGRGQVLRLVAWQAGAFGCVALLAGLPLGVLAGRQAWAAFADAAGIAPAPDIPMALILLTIPVTLLIAVLIALWPGWRAARLRPAAVLWTE</sequence>
<evidence type="ECO:0000313" key="10">
    <source>
        <dbReference type="Proteomes" id="UP000460272"/>
    </source>
</evidence>
<comment type="subcellular location">
    <subcellularLocation>
        <location evidence="1">Cell membrane</location>
        <topology evidence="1">Multi-pass membrane protein</topology>
    </subcellularLocation>
</comment>
<evidence type="ECO:0000313" key="9">
    <source>
        <dbReference type="EMBL" id="TVZ02601.1"/>
    </source>
</evidence>
<dbReference type="GO" id="GO:0022857">
    <property type="term" value="F:transmembrane transporter activity"/>
    <property type="evidence" value="ECO:0007669"/>
    <property type="project" value="TreeGrafter"/>
</dbReference>
<keyword evidence="4 7" id="KW-1133">Transmembrane helix</keyword>
<feature type="transmembrane region" description="Helical" evidence="7">
    <location>
        <begin position="282"/>
        <end position="305"/>
    </location>
</feature>
<keyword evidence="5 7" id="KW-0472">Membrane</keyword>
<keyword evidence="10" id="KW-1185">Reference proteome</keyword>
<evidence type="ECO:0000256" key="2">
    <source>
        <dbReference type="ARBA" id="ARBA00022475"/>
    </source>
</evidence>
<feature type="transmembrane region" description="Helical" evidence="7">
    <location>
        <begin position="455"/>
        <end position="480"/>
    </location>
</feature>
<gene>
    <name evidence="9" type="ORF">EAS64_27910</name>
</gene>
<organism evidence="9 10">
    <name type="scientific">Trebonia kvetii</name>
    <dbReference type="NCBI Taxonomy" id="2480626"/>
    <lineage>
        <taxon>Bacteria</taxon>
        <taxon>Bacillati</taxon>
        <taxon>Actinomycetota</taxon>
        <taxon>Actinomycetes</taxon>
        <taxon>Streptosporangiales</taxon>
        <taxon>Treboniaceae</taxon>
        <taxon>Trebonia</taxon>
    </lineage>
</organism>
<reference evidence="9 10" key="1">
    <citation type="submission" date="2018-11" db="EMBL/GenBank/DDBJ databases">
        <title>Trebonia kvetii gen.nov., sp.nov., a novel acidophilic actinobacterium, and proposal of the new actinobacterial family Treboniaceae fam. nov.</title>
        <authorList>
            <person name="Rapoport D."/>
            <person name="Sagova-Mareckova M."/>
            <person name="Sedlacek I."/>
            <person name="Provaznik J."/>
            <person name="Kralova S."/>
            <person name="Pavlinic D."/>
            <person name="Benes V."/>
            <person name="Kopecky J."/>
        </authorList>
    </citation>
    <scope>NUCLEOTIDE SEQUENCE [LARGE SCALE GENOMIC DNA]</scope>
    <source>
        <strain evidence="9 10">15Tr583</strain>
    </source>
</reference>
<feature type="transmembrane region" description="Helical" evidence="7">
    <location>
        <begin position="792"/>
        <end position="814"/>
    </location>
</feature>
<evidence type="ECO:0000259" key="8">
    <source>
        <dbReference type="Pfam" id="PF02687"/>
    </source>
</evidence>
<proteinExistence type="inferred from homology"/>
<protein>
    <submittedName>
        <fullName evidence="9">ABC transporter permease</fullName>
    </submittedName>
</protein>
<evidence type="ECO:0000256" key="1">
    <source>
        <dbReference type="ARBA" id="ARBA00004651"/>
    </source>
</evidence>
<dbReference type="InterPro" id="IPR003838">
    <property type="entry name" value="ABC3_permease_C"/>
</dbReference>
<comment type="caution">
    <text evidence="9">The sequence shown here is derived from an EMBL/GenBank/DDBJ whole genome shotgun (WGS) entry which is preliminary data.</text>
</comment>
<evidence type="ECO:0000256" key="5">
    <source>
        <dbReference type="ARBA" id="ARBA00023136"/>
    </source>
</evidence>
<feature type="transmembrane region" description="Helical" evidence="7">
    <location>
        <begin position="704"/>
        <end position="726"/>
    </location>
</feature>
<accession>A0A6P2BWE6</accession>
<feature type="transmembrane region" description="Helical" evidence="7">
    <location>
        <begin position="746"/>
        <end position="772"/>
    </location>
</feature>
<dbReference type="GO" id="GO:0005886">
    <property type="term" value="C:plasma membrane"/>
    <property type="evidence" value="ECO:0007669"/>
    <property type="project" value="UniProtKB-SubCell"/>
</dbReference>
<evidence type="ECO:0000256" key="3">
    <source>
        <dbReference type="ARBA" id="ARBA00022692"/>
    </source>
</evidence>
<name>A0A6P2BWE6_9ACTN</name>
<dbReference type="EMBL" id="RPFW01000005">
    <property type="protein sequence ID" value="TVZ02601.1"/>
    <property type="molecule type" value="Genomic_DNA"/>
</dbReference>
<keyword evidence="2" id="KW-1003">Cell membrane</keyword>
<dbReference type="PANTHER" id="PTHR30572:SF4">
    <property type="entry name" value="ABC TRANSPORTER PERMEASE YTRF"/>
    <property type="match status" value="1"/>
</dbReference>
<comment type="similarity">
    <text evidence="6">Belongs to the ABC-4 integral membrane protein family.</text>
</comment>
<feature type="transmembrane region" description="Helical" evidence="7">
    <location>
        <begin position="326"/>
        <end position="357"/>
    </location>
</feature>
<evidence type="ECO:0000256" key="4">
    <source>
        <dbReference type="ARBA" id="ARBA00022989"/>
    </source>
</evidence>
<evidence type="ECO:0000256" key="6">
    <source>
        <dbReference type="ARBA" id="ARBA00038076"/>
    </source>
</evidence>
<keyword evidence="3 7" id="KW-0812">Transmembrane</keyword>
<dbReference type="AlphaFoldDB" id="A0A6P2BWE6"/>
<dbReference type="Proteomes" id="UP000460272">
    <property type="component" value="Unassembled WGS sequence"/>
</dbReference>
<feature type="domain" description="ABC3 transporter permease C-terminal" evidence="8">
    <location>
        <begin position="287"/>
        <end position="403"/>
    </location>
</feature>
<dbReference type="PANTHER" id="PTHR30572">
    <property type="entry name" value="MEMBRANE COMPONENT OF TRANSPORTER-RELATED"/>
    <property type="match status" value="1"/>
</dbReference>
<dbReference type="OrthoDB" id="3543912at2"/>
<dbReference type="Pfam" id="PF02687">
    <property type="entry name" value="FtsX"/>
    <property type="match status" value="2"/>
</dbReference>
<feature type="domain" description="ABC3 transporter permease C-terminal" evidence="8">
    <location>
        <begin position="705"/>
        <end position="822"/>
    </location>
</feature>
<feature type="transmembrane region" description="Helical" evidence="7">
    <location>
        <begin position="377"/>
        <end position="399"/>
    </location>
</feature>